<name>A0A1G2PC97_9BACT</name>
<comment type="caution">
    <text evidence="2">The sequence shown here is derived from an EMBL/GenBank/DDBJ whole genome shotgun (WGS) entry which is preliminary data.</text>
</comment>
<evidence type="ECO:0000313" key="2">
    <source>
        <dbReference type="EMBL" id="OHA45954.1"/>
    </source>
</evidence>
<accession>A0A1G2PC97</accession>
<dbReference type="AlphaFoldDB" id="A0A1G2PC97"/>
<sequence>MKIFLKPAIFYIYFSGILGLVPLAVVRAASLPNPLNIGSIPDLLVAMAGFVFAIAVPVSILMFVYAGFLFMTSSGSPEKIKKAKEVLLFAVLGLGLAILAESLVLVIKSFLLGSGGGAGGGARVR</sequence>
<protein>
    <submittedName>
        <fullName evidence="2">Uncharacterized protein</fullName>
    </submittedName>
</protein>
<proteinExistence type="predicted"/>
<feature type="transmembrane region" description="Helical" evidence="1">
    <location>
        <begin position="86"/>
        <end position="107"/>
    </location>
</feature>
<evidence type="ECO:0000256" key="1">
    <source>
        <dbReference type="SAM" id="Phobius"/>
    </source>
</evidence>
<organism evidence="2 3">
    <name type="scientific">Candidatus Terrybacteria bacterium RIFCSPHIGHO2_01_FULL_43_35</name>
    <dbReference type="NCBI Taxonomy" id="1802361"/>
    <lineage>
        <taxon>Bacteria</taxon>
        <taxon>Candidatus Terryibacteriota</taxon>
    </lineage>
</organism>
<dbReference type="EMBL" id="MHSR01000024">
    <property type="protein sequence ID" value="OHA45954.1"/>
    <property type="molecule type" value="Genomic_DNA"/>
</dbReference>
<feature type="transmembrane region" description="Helical" evidence="1">
    <location>
        <begin position="44"/>
        <end position="65"/>
    </location>
</feature>
<dbReference type="InterPro" id="IPR043993">
    <property type="entry name" value="T4SS_pilin"/>
</dbReference>
<keyword evidence="1" id="KW-0812">Transmembrane</keyword>
<dbReference type="Pfam" id="PF18895">
    <property type="entry name" value="T4SS_pilin"/>
    <property type="match status" value="1"/>
</dbReference>
<keyword evidence="1" id="KW-1133">Transmembrane helix</keyword>
<gene>
    <name evidence="2" type="ORF">A2828_00835</name>
</gene>
<dbReference type="Proteomes" id="UP000178869">
    <property type="component" value="Unassembled WGS sequence"/>
</dbReference>
<reference evidence="2 3" key="1">
    <citation type="journal article" date="2016" name="Nat. Commun.">
        <title>Thousands of microbial genomes shed light on interconnected biogeochemical processes in an aquifer system.</title>
        <authorList>
            <person name="Anantharaman K."/>
            <person name="Brown C.T."/>
            <person name="Hug L.A."/>
            <person name="Sharon I."/>
            <person name="Castelle C.J."/>
            <person name="Probst A.J."/>
            <person name="Thomas B.C."/>
            <person name="Singh A."/>
            <person name="Wilkins M.J."/>
            <person name="Karaoz U."/>
            <person name="Brodie E.L."/>
            <person name="Williams K.H."/>
            <person name="Hubbard S.S."/>
            <person name="Banfield J.F."/>
        </authorList>
    </citation>
    <scope>NUCLEOTIDE SEQUENCE [LARGE SCALE GENOMIC DNA]</scope>
</reference>
<keyword evidence="1" id="KW-0472">Membrane</keyword>
<evidence type="ECO:0000313" key="3">
    <source>
        <dbReference type="Proteomes" id="UP000178869"/>
    </source>
</evidence>